<protein>
    <recommendedName>
        <fullName evidence="16">DNA-binding protein</fullName>
    </recommendedName>
</protein>
<keyword evidence="15" id="KW-1185">Reference proteome</keyword>
<evidence type="ECO:0008006" key="16">
    <source>
        <dbReference type="Google" id="ProtNLM"/>
    </source>
</evidence>
<dbReference type="InterPro" id="IPR005170">
    <property type="entry name" value="Transptr-assoc_dom"/>
</dbReference>
<feature type="domain" description="CNNM transmembrane" evidence="13">
    <location>
        <begin position="27"/>
        <end position="229"/>
    </location>
</feature>
<keyword evidence="5 9" id="KW-1133">Transmembrane helix</keyword>
<dbReference type="InterPro" id="IPR036318">
    <property type="entry name" value="FAD-bd_PCMH-like_sf"/>
</dbReference>
<comment type="subcellular location">
    <subcellularLocation>
        <location evidence="1">Membrane</location>
        <topology evidence="1">Multi-pass membrane protein</topology>
    </subcellularLocation>
</comment>
<evidence type="ECO:0000256" key="2">
    <source>
        <dbReference type="ARBA" id="ARBA00006446"/>
    </source>
</evidence>
<dbReference type="eggNOG" id="COG1253">
    <property type="taxonomic scope" value="Bacteria"/>
</dbReference>
<feature type="domain" description="CBS" evidence="12">
    <location>
        <begin position="248"/>
        <end position="309"/>
    </location>
</feature>
<feature type="domain" description="CBS" evidence="12">
    <location>
        <begin position="312"/>
        <end position="368"/>
    </location>
</feature>
<feature type="transmembrane region" description="Helical" evidence="11">
    <location>
        <begin position="87"/>
        <end position="108"/>
    </location>
</feature>
<evidence type="ECO:0000313" key="15">
    <source>
        <dbReference type="Proteomes" id="UP000006578"/>
    </source>
</evidence>
<dbReference type="EMBL" id="CP000356">
    <property type="protein sequence ID" value="ABF54806.1"/>
    <property type="molecule type" value="Genomic_DNA"/>
</dbReference>
<dbReference type="STRING" id="317655.Sala_3102"/>
<gene>
    <name evidence="14" type="ordered locus">Sala_3102</name>
</gene>
<organism evidence="14 15">
    <name type="scientific">Sphingopyxis alaskensis (strain DSM 13593 / LMG 18877 / RB2256)</name>
    <name type="common">Sphingomonas alaskensis</name>
    <dbReference type="NCBI Taxonomy" id="317655"/>
    <lineage>
        <taxon>Bacteria</taxon>
        <taxon>Pseudomonadati</taxon>
        <taxon>Pseudomonadota</taxon>
        <taxon>Alphaproteobacteria</taxon>
        <taxon>Sphingomonadales</taxon>
        <taxon>Sphingomonadaceae</taxon>
        <taxon>Sphingopyxis</taxon>
    </lineage>
</organism>
<dbReference type="PROSITE" id="PS51371">
    <property type="entry name" value="CBS"/>
    <property type="match status" value="2"/>
</dbReference>
<dbReference type="Gene3D" id="3.30.465.10">
    <property type="match status" value="1"/>
</dbReference>
<dbReference type="InterPro" id="IPR016169">
    <property type="entry name" value="FAD-bd_PCMH_sub2"/>
</dbReference>
<dbReference type="OrthoDB" id="9805314at2"/>
<feature type="region of interest" description="Disordered" evidence="10">
    <location>
        <begin position="1"/>
        <end position="25"/>
    </location>
</feature>
<dbReference type="Gene3D" id="3.10.580.10">
    <property type="entry name" value="CBS-domain"/>
    <property type="match status" value="1"/>
</dbReference>
<dbReference type="Proteomes" id="UP000006578">
    <property type="component" value="Chromosome"/>
</dbReference>
<dbReference type="GO" id="GO:0005886">
    <property type="term" value="C:plasma membrane"/>
    <property type="evidence" value="ECO:0007669"/>
    <property type="project" value="TreeGrafter"/>
</dbReference>
<reference evidence="14 15" key="1">
    <citation type="journal article" date="2009" name="Proc. Natl. Acad. Sci. U.S.A.">
        <title>The genomic basis of trophic strategy in marine bacteria.</title>
        <authorList>
            <person name="Lauro F.M."/>
            <person name="McDougald D."/>
            <person name="Thomas T."/>
            <person name="Williams T.J."/>
            <person name="Egan S."/>
            <person name="Rice S."/>
            <person name="DeMaere M.Z."/>
            <person name="Ting L."/>
            <person name="Ertan H."/>
            <person name="Johnson J."/>
            <person name="Ferriera S."/>
            <person name="Lapidus A."/>
            <person name="Anderson I."/>
            <person name="Kyrpides N."/>
            <person name="Munk A.C."/>
            <person name="Detter C."/>
            <person name="Han C.S."/>
            <person name="Brown M.V."/>
            <person name="Robb F.T."/>
            <person name="Kjelleberg S."/>
            <person name="Cavicchioli R."/>
        </authorList>
    </citation>
    <scope>NUCLEOTIDE SEQUENCE [LARGE SCALE GENOMIC DNA]</scope>
    <source>
        <strain evidence="15">DSM 13593 / LMG 18877 / RB2256</strain>
    </source>
</reference>
<feature type="transmembrane region" description="Helical" evidence="11">
    <location>
        <begin position="164"/>
        <end position="186"/>
    </location>
</feature>
<dbReference type="Pfam" id="PF01595">
    <property type="entry name" value="CNNM"/>
    <property type="match status" value="1"/>
</dbReference>
<evidence type="ECO:0000256" key="1">
    <source>
        <dbReference type="ARBA" id="ARBA00004141"/>
    </source>
</evidence>
<comment type="similarity">
    <text evidence="2">Belongs to the UPF0053 family. Hemolysin C subfamily.</text>
</comment>
<keyword evidence="6 8" id="KW-0129">CBS domain</keyword>
<accession>Q1GNG6</accession>
<dbReference type="Pfam" id="PF03471">
    <property type="entry name" value="CorC_HlyC"/>
    <property type="match status" value="1"/>
</dbReference>
<dbReference type="AlphaFoldDB" id="Q1GNG6"/>
<feature type="transmembrane region" description="Helical" evidence="11">
    <location>
        <begin position="128"/>
        <end position="152"/>
    </location>
</feature>
<evidence type="ECO:0000259" key="12">
    <source>
        <dbReference type="PROSITE" id="PS51371"/>
    </source>
</evidence>
<dbReference type="PANTHER" id="PTHR22777:SF17">
    <property type="entry name" value="UPF0053 PROTEIN SLL0260"/>
    <property type="match status" value="1"/>
</dbReference>
<keyword evidence="4" id="KW-0677">Repeat</keyword>
<evidence type="ECO:0000313" key="14">
    <source>
        <dbReference type="EMBL" id="ABF54806.1"/>
    </source>
</evidence>
<dbReference type="InterPro" id="IPR046342">
    <property type="entry name" value="CBS_dom_sf"/>
</dbReference>
<dbReference type="InterPro" id="IPR000644">
    <property type="entry name" value="CBS_dom"/>
</dbReference>
<feature type="transmembrane region" description="Helical" evidence="11">
    <location>
        <begin position="35"/>
        <end position="58"/>
    </location>
</feature>
<proteinExistence type="inferred from homology"/>
<dbReference type="GO" id="GO:0050660">
    <property type="term" value="F:flavin adenine dinucleotide binding"/>
    <property type="evidence" value="ECO:0007669"/>
    <property type="project" value="InterPro"/>
</dbReference>
<evidence type="ECO:0000256" key="10">
    <source>
        <dbReference type="SAM" id="MobiDB-lite"/>
    </source>
</evidence>
<dbReference type="InterPro" id="IPR002550">
    <property type="entry name" value="CNNM"/>
</dbReference>
<dbReference type="KEGG" id="sal:Sala_3102"/>
<dbReference type="Pfam" id="PF00571">
    <property type="entry name" value="CBS"/>
    <property type="match status" value="1"/>
</dbReference>
<dbReference type="CDD" id="cd04590">
    <property type="entry name" value="CBS_pair_CorC_HlyC_assoc"/>
    <property type="match status" value="1"/>
</dbReference>
<dbReference type="InterPro" id="IPR044751">
    <property type="entry name" value="Ion_transp-like_CBS"/>
</dbReference>
<evidence type="ECO:0000259" key="13">
    <source>
        <dbReference type="PROSITE" id="PS51846"/>
    </source>
</evidence>
<evidence type="ECO:0000256" key="7">
    <source>
        <dbReference type="ARBA" id="ARBA00023136"/>
    </source>
</evidence>
<evidence type="ECO:0000256" key="4">
    <source>
        <dbReference type="ARBA" id="ARBA00022737"/>
    </source>
</evidence>
<dbReference type="SMART" id="SM01091">
    <property type="entry name" value="CorC_HlyC"/>
    <property type="match status" value="1"/>
</dbReference>
<dbReference type="SUPFAM" id="SSF56176">
    <property type="entry name" value="FAD-binding/transporter-associated domain-like"/>
    <property type="match status" value="1"/>
</dbReference>
<evidence type="ECO:0000256" key="11">
    <source>
        <dbReference type="SAM" id="Phobius"/>
    </source>
</evidence>
<keyword evidence="7 9" id="KW-0472">Membrane</keyword>
<dbReference type="HOGENOM" id="CLU_015237_4_0_5"/>
<evidence type="ECO:0000256" key="5">
    <source>
        <dbReference type="ARBA" id="ARBA00022989"/>
    </source>
</evidence>
<dbReference type="SUPFAM" id="SSF54631">
    <property type="entry name" value="CBS-domain pair"/>
    <property type="match status" value="1"/>
</dbReference>
<dbReference type="PANTHER" id="PTHR22777">
    <property type="entry name" value="HEMOLYSIN-RELATED"/>
    <property type="match status" value="1"/>
</dbReference>
<dbReference type="PROSITE" id="PS51846">
    <property type="entry name" value="CNNM"/>
    <property type="match status" value="1"/>
</dbReference>
<evidence type="ECO:0000256" key="8">
    <source>
        <dbReference type="PROSITE-ProRule" id="PRU00703"/>
    </source>
</evidence>
<evidence type="ECO:0000256" key="3">
    <source>
        <dbReference type="ARBA" id="ARBA00022692"/>
    </source>
</evidence>
<keyword evidence="3 9" id="KW-0812">Transmembrane</keyword>
<name>Q1GNG6_SPHAL</name>
<sequence>MLRLSPIGRHDRSRQGPGAAAPHHRPMTPFPWSDVAIIAILVLLNGLFAMSELAIVSARQPRLQAAEKRGSRGAKIARQLASDPGRFLSTVQVGITLIGILAGAYSGASLGAPVAERLQAWIGLDDETALTAGFAVVIALTTYASLIAGELVPKQFALRAPEPIAIFIALPMLWLSKIGAPLVWLLDRSSALVFRLLGLRRESEERVTAEELHLIVAEASKSGVIEESERAIISGVVRLADRPVREVMTPRKDVDWIDISLDARGLRDRLLETPHSRLPVARGSVDEIVGVVQARDIAAALFAGQTLDLEKLMRPAKVIHDQLDAMDALEALRAAEVPMLLVHDEYGHFDGLVTPADLLSAIAGEFASDQDIGSDPYVVERDDGSLLIAGAMPADQMAERLGIELPGDRDYATAAGHALAVLKHLPVEGESFTDRGWKFEIVDMDGRKIDKLLVSDVRKPKGAEAE</sequence>
<evidence type="ECO:0000256" key="6">
    <source>
        <dbReference type="ARBA" id="ARBA00023122"/>
    </source>
</evidence>
<evidence type="ECO:0000256" key="9">
    <source>
        <dbReference type="PROSITE-ProRule" id="PRU01193"/>
    </source>
</evidence>